<comment type="subcellular location">
    <subcellularLocation>
        <location evidence="1">Membrane</location>
        <topology evidence="1">Multi-pass membrane protein</topology>
    </subcellularLocation>
</comment>
<keyword evidence="9" id="KW-1185">Reference proteome</keyword>
<evidence type="ECO:0000256" key="7">
    <source>
        <dbReference type="SAM" id="Phobius"/>
    </source>
</evidence>
<feature type="transmembrane region" description="Helical" evidence="7">
    <location>
        <begin position="216"/>
        <end position="235"/>
    </location>
</feature>
<dbReference type="GO" id="GO:0005886">
    <property type="term" value="C:plasma membrane"/>
    <property type="evidence" value="ECO:0007669"/>
    <property type="project" value="TreeGrafter"/>
</dbReference>
<comment type="similarity">
    <text evidence="2">Belongs to the SLC29A/ENT transporter (TC 2.A.57) family.</text>
</comment>
<reference evidence="8 9" key="1">
    <citation type="journal article" date="2023" name="Insect Mol. Biol.">
        <title>Genome sequencing provides insights into the evolution of gene families encoding plant cell wall-degrading enzymes in longhorned beetles.</title>
        <authorList>
            <person name="Shin N.R."/>
            <person name="Okamura Y."/>
            <person name="Kirsch R."/>
            <person name="Pauchet Y."/>
        </authorList>
    </citation>
    <scope>NUCLEOTIDE SEQUENCE [LARGE SCALE GENOMIC DNA]</scope>
    <source>
        <strain evidence="8">EAD_L_NR</strain>
    </source>
</reference>
<feature type="transmembrane region" description="Helical" evidence="7">
    <location>
        <begin position="177"/>
        <end position="195"/>
    </location>
</feature>
<protein>
    <recommendedName>
        <fullName evidence="10">Equilibrative nucleoside transporter</fullName>
    </recommendedName>
</protein>
<evidence type="ECO:0000256" key="5">
    <source>
        <dbReference type="ARBA" id="ARBA00022989"/>
    </source>
</evidence>
<evidence type="ECO:0000256" key="4">
    <source>
        <dbReference type="ARBA" id="ARBA00022692"/>
    </source>
</evidence>
<evidence type="ECO:0000256" key="1">
    <source>
        <dbReference type="ARBA" id="ARBA00004141"/>
    </source>
</evidence>
<organism evidence="8 9">
    <name type="scientific">Exocentrus adspersus</name>
    <dbReference type="NCBI Taxonomy" id="1586481"/>
    <lineage>
        <taxon>Eukaryota</taxon>
        <taxon>Metazoa</taxon>
        <taxon>Ecdysozoa</taxon>
        <taxon>Arthropoda</taxon>
        <taxon>Hexapoda</taxon>
        <taxon>Insecta</taxon>
        <taxon>Pterygota</taxon>
        <taxon>Neoptera</taxon>
        <taxon>Endopterygota</taxon>
        <taxon>Coleoptera</taxon>
        <taxon>Polyphaga</taxon>
        <taxon>Cucujiformia</taxon>
        <taxon>Chrysomeloidea</taxon>
        <taxon>Cerambycidae</taxon>
        <taxon>Lamiinae</taxon>
        <taxon>Acanthocinini</taxon>
        <taxon>Exocentrus</taxon>
    </lineage>
</organism>
<dbReference type="EMBL" id="JANEYG010000022">
    <property type="protein sequence ID" value="KAJ8918819.1"/>
    <property type="molecule type" value="Genomic_DNA"/>
</dbReference>
<evidence type="ECO:0000256" key="3">
    <source>
        <dbReference type="ARBA" id="ARBA00022448"/>
    </source>
</evidence>
<evidence type="ECO:0000313" key="9">
    <source>
        <dbReference type="Proteomes" id="UP001159042"/>
    </source>
</evidence>
<keyword evidence="5 7" id="KW-1133">Transmembrane helix</keyword>
<keyword evidence="4 7" id="KW-0812">Transmembrane</keyword>
<feature type="transmembrane region" description="Helical" evidence="7">
    <location>
        <begin position="364"/>
        <end position="381"/>
    </location>
</feature>
<dbReference type="Pfam" id="PF01733">
    <property type="entry name" value="Nucleoside_tran"/>
    <property type="match status" value="2"/>
</dbReference>
<dbReference type="PIRSF" id="PIRSF016379">
    <property type="entry name" value="ENT"/>
    <property type="match status" value="1"/>
</dbReference>
<feature type="transmembrane region" description="Helical" evidence="7">
    <location>
        <begin position="437"/>
        <end position="462"/>
    </location>
</feature>
<evidence type="ECO:0000256" key="2">
    <source>
        <dbReference type="ARBA" id="ARBA00007965"/>
    </source>
</evidence>
<dbReference type="GO" id="GO:0005337">
    <property type="term" value="F:nucleoside transmembrane transporter activity"/>
    <property type="evidence" value="ECO:0007669"/>
    <property type="project" value="InterPro"/>
</dbReference>
<keyword evidence="6 7" id="KW-0472">Membrane</keyword>
<name>A0AAV8VX34_9CUCU</name>
<dbReference type="InterPro" id="IPR002259">
    <property type="entry name" value="Eqnu_transpt"/>
</dbReference>
<feature type="transmembrane region" description="Helical" evidence="7">
    <location>
        <begin position="288"/>
        <end position="313"/>
    </location>
</feature>
<dbReference type="AlphaFoldDB" id="A0AAV8VX34"/>
<dbReference type="PANTHER" id="PTHR10332:SF80">
    <property type="entry name" value="EQUILIBRATIVE NUCLEOSIDE TRANSPORTER 2, ISOFORM A"/>
    <property type="match status" value="1"/>
</dbReference>
<feature type="transmembrane region" description="Helical" evidence="7">
    <location>
        <begin position="247"/>
        <end position="268"/>
    </location>
</feature>
<comment type="caution">
    <text evidence="8">The sequence shown here is derived from an EMBL/GenBank/DDBJ whole genome shotgun (WGS) entry which is preliminary data.</text>
</comment>
<accession>A0AAV8VX34</accession>
<feature type="transmembrane region" description="Helical" evidence="7">
    <location>
        <begin position="333"/>
        <end position="357"/>
    </location>
</feature>
<gene>
    <name evidence="8" type="ORF">NQ315_011105</name>
</gene>
<proteinExistence type="inferred from homology"/>
<feature type="transmembrane region" description="Helical" evidence="7">
    <location>
        <begin position="74"/>
        <end position="100"/>
    </location>
</feature>
<dbReference type="PANTHER" id="PTHR10332">
    <property type="entry name" value="EQUILIBRATIVE NUCLEOSIDE TRANSPORTER"/>
    <property type="match status" value="1"/>
</dbReference>
<feature type="transmembrane region" description="Helical" evidence="7">
    <location>
        <begin position="152"/>
        <end position="171"/>
    </location>
</feature>
<evidence type="ECO:0008006" key="10">
    <source>
        <dbReference type="Google" id="ProtNLM"/>
    </source>
</evidence>
<feature type="transmembrane region" description="Helical" evidence="7">
    <location>
        <begin position="401"/>
        <end position="425"/>
    </location>
</feature>
<sequence>MSYSRDYLYNEKNGVALQPIQASEASERTRLQQPVKLQPSWEENNLPEDELNFKNLTMDEASLQLNPPPDKYNLVYFTFLIHGIGVLMPWNMFITATDYFIKYKFSSGYIGFLFPYVPNFMQYLTFCSQVPNVLFNWMNIFVQIGGNITVRIVWAICAEIILFIITVILAMVSSSSWPYAFFYITMICVVFLNMANGIYQNTVFGMSAKLPPKYTGAIILGNNISGTFASVVSIISSAVTSNIRTAAIYYFITALFVLLVCFDTYFALPLNQELHVAMAKGVKERPPYLYIVKKAMMQLVNVFLLFFVTLAVFPAVLSNVNVSDPDFFISSNYYVGVTCFVTFNFFSMIGSIIPTYIIWPSPKYLWIPVVLRLAYIPLFLMCNYQVEGVTRALPVVISSDWGYWILSVTLGLTNGYFSSIAMMYVPGTVEEKYAGTAGMFGGAALITGIFVGILTTFLWPWMIGHVGN</sequence>
<keyword evidence="3" id="KW-0813">Transport</keyword>
<evidence type="ECO:0000313" key="8">
    <source>
        <dbReference type="EMBL" id="KAJ8918819.1"/>
    </source>
</evidence>
<dbReference type="Proteomes" id="UP001159042">
    <property type="component" value="Unassembled WGS sequence"/>
</dbReference>
<dbReference type="PRINTS" id="PR01130">
    <property type="entry name" value="DERENTRNSPRT"/>
</dbReference>
<evidence type="ECO:0000256" key="6">
    <source>
        <dbReference type="ARBA" id="ARBA00023136"/>
    </source>
</evidence>